<dbReference type="InterPro" id="IPR006665">
    <property type="entry name" value="OmpA-like"/>
</dbReference>
<dbReference type="RefSeq" id="WP_137194158.1">
    <property type="nucleotide sequence ID" value="NZ_CP039964.1"/>
</dbReference>
<keyword evidence="5" id="KW-1185">Reference proteome</keyword>
<accession>A0A4P8EIB2</accession>
<evidence type="ECO:0000313" key="4">
    <source>
        <dbReference type="EMBL" id="QCO56375.1"/>
    </source>
</evidence>
<dbReference type="PANTHER" id="PTHR30329">
    <property type="entry name" value="STATOR ELEMENT OF FLAGELLAR MOTOR COMPLEX"/>
    <property type="match status" value="1"/>
</dbReference>
<reference evidence="4 5" key="1">
    <citation type="submission" date="2019-05" db="EMBL/GenBank/DDBJ databases">
        <title>Pseudorhodobacter turbinis sp. nov., isolated from the gut of the Korean turban shell.</title>
        <authorList>
            <person name="Jeong Y.-S."/>
            <person name="Kang W.-R."/>
            <person name="Bae J.-W."/>
        </authorList>
    </citation>
    <scope>NUCLEOTIDE SEQUENCE [LARGE SCALE GENOMIC DNA]</scope>
    <source>
        <strain evidence="4 5">S12M18</strain>
    </source>
</reference>
<feature type="domain" description="OmpA-like" evidence="3">
    <location>
        <begin position="461"/>
        <end position="589"/>
    </location>
</feature>
<evidence type="ECO:0000313" key="5">
    <source>
        <dbReference type="Proteomes" id="UP000298631"/>
    </source>
</evidence>
<protein>
    <submittedName>
        <fullName evidence="4">Peptidoglycan-binding protein</fullName>
    </submittedName>
</protein>
<proteinExistence type="predicted"/>
<feature type="coiled-coil region" evidence="2">
    <location>
        <begin position="233"/>
        <end position="355"/>
    </location>
</feature>
<dbReference type="NCBIfam" id="NF006542">
    <property type="entry name" value="PRK09039.1-1"/>
    <property type="match status" value="3"/>
</dbReference>
<feature type="coiled-coil region" evidence="2">
    <location>
        <begin position="405"/>
        <end position="435"/>
    </location>
</feature>
<dbReference type="EMBL" id="CP039964">
    <property type="protein sequence ID" value="QCO56375.1"/>
    <property type="molecule type" value="Genomic_DNA"/>
</dbReference>
<dbReference type="Gene3D" id="3.30.1330.60">
    <property type="entry name" value="OmpA-like domain"/>
    <property type="match status" value="1"/>
</dbReference>
<dbReference type="GO" id="GO:0016020">
    <property type="term" value="C:membrane"/>
    <property type="evidence" value="ECO:0007669"/>
    <property type="project" value="UniProtKB-UniRule"/>
</dbReference>
<organism evidence="4 5">
    <name type="scientific">Pseudorhodobacter turbinis</name>
    <dbReference type="NCBI Taxonomy" id="2500533"/>
    <lineage>
        <taxon>Bacteria</taxon>
        <taxon>Pseudomonadati</taxon>
        <taxon>Pseudomonadota</taxon>
        <taxon>Alphaproteobacteria</taxon>
        <taxon>Rhodobacterales</taxon>
        <taxon>Paracoccaceae</taxon>
        <taxon>Pseudorhodobacter</taxon>
    </lineage>
</organism>
<dbReference type="PROSITE" id="PS51123">
    <property type="entry name" value="OMPA_2"/>
    <property type="match status" value="1"/>
</dbReference>
<dbReference type="Gene3D" id="1.10.287.1490">
    <property type="match status" value="1"/>
</dbReference>
<evidence type="ECO:0000256" key="2">
    <source>
        <dbReference type="SAM" id="Coils"/>
    </source>
</evidence>
<sequence>MALSRRSSQRMNGAIWPGFVDAMTALLLVLMFVLSIFMIVQSVLRETIDSQDHELDNLTAQVAGLADALGLARGRADDLEQDVGRLNETLSEAQAEGAAQAALIASLSGQLSARQKDLEFATARIASFESQVASLLVDRDAALGEAATLAATVSDLEAAQTRLLTEQEALNLSIARAREEVDAQSETARLAAARSDALDALVADLRSKLAEGEATLSDALARLTQAEGQAGALSAATTQISGLEAELTETERALLAERAAAEVLRVRLAGLQTELSDEEKARLADIAAAEALRARLAASENELTAMTLALEEQRKRAEETLTLLAAAQTTAAGALTEKEALLATAQAALTQEQAQSAENARRMALLNEQVAALRGQLGNLQGLLDASSARDEAATVRLDEMGTQLNTALARVAEEQKKRAELEEAERIRLEAETKKLENFRSEFFGQMREVLAGRDGVRIVGDRFVFSSEVLFEQGSADLAGEGRRQIAGVVASLREISDLIPAGIDWVIRVDGHTDNVPLSGLGEFADNWELSQARALSVVRFMQNDLGFPPGRMAATGFGEWQPVAQGDSEAARAQNRRIELKLTER</sequence>
<keyword evidence="1" id="KW-0472">Membrane</keyword>
<dbReference type="SUPFAM" id="SSF103088">
    <property type="entry name" value="OmpA-like"/>
    <property type="match status" value="1"/>
</dbReference>
<keyword evidence="2" id="KW-0175">Coiled coil</keyword>
<dbReference type="OrthoDB" id="9815217at2"/>
<dbReference type="Pfam" id="PF00691">
    <property type="entry name" value="OmpA"/>
    <property type="match status" value="1"/>
</dbReference>
<name>A0A4P8EIB2_9RHOB</name>
<dbReference type="KEGG" id="pseb:EOK75_11915"/>
<dbReference type="CDD" id="cd07185">
    <property type="entry name" value="OmpA_C-like"/>
    <property type="match status" value="1"/>
</dbReference>
<dbReference type="InterPro" id="IPR036737">
    <property type="entry name" value="OmpA-like_sf"/>
</dbReference>
<dbReference type="AlphaFoldDB" id="A0A4P8EIB2"/>
<evidence type="ECO:0000259" key="3">
    <source>
        <dbReference type="PROSITE" id="PS51123"/>
    </source>
</evidence>
<dbReference type="InterPro" id="IPR050330">
    <property type="entry name" value="Bact_OuterMem_StrucFunc"/>
</dbReference>
<evidence type="ECO:0000256" key="1">
    <source>
        <dbReference type="PROSITE-ProRule" id="PRU00473"/>
    </source>
</evidence>
<gene>
    <name evidence="4" type="ORF">EOK75_11915</name>
</gene>
<dbReference type="PANTHER" id="PTHR30329:SF21">
    <property type="entry name" value="LIPOPROTEIN YIAD-RELATED"/>
    <property type="match status" value="1"/>
</dbReference>
<dbReference type="Proteomes" id="UP000298631">
    <property type="component" value="Chromosome"/>
</dbReference>